<evidence type="ECO:0000313" key="3">
    <source>
        <dbReference type="Proteomes" id="UP001055658"/>
    </source>
</evidence>
<gene>
    <name evidence="2" type="ORF">MJO52_03515</name>
</gene>
<name>A0ABY4VD61_9GAMM</name>
<accession>A0ABY4VD61</accession>
<keyword evidence="1" id="KW-0732">Signal</keyword>
<feature type="signal peptide" evidence="1">
    <location>
        <begin position="1"/>
        <end position="20"/>
    </location>
</feature>
<evidence type="ECO:0000313" key="2">
    <source>
        <dbReference type="EMBL" id="USD22218.1"/>
    </source>
</evidence>
<organism evidence="2 3">
    <name type="scientific">Microbulbifer variabilis</name>
    <dbReference type="NCBI Taxonomy" id="266805"/>
    <lineage>
        <taxon>Bacteria</taxon>
        <taxon>Pseudomonadati</taxon>
        <taxon>Pseudomonadota</taxon>
        <taxon>Gammaproteobacteria</taxon>
        <taxon>Cellvibrionales</taxon>
        <taxon>Microbulbiferaceae</taxon>
        <taxon>Microbulbifer</taxon>
    </lineage>
</organism>
<dbReference type="Proteomes" id="UP001055658">
    <property type="component" value="Chromosome"/>
</dbReference>
<feature type="chain" id="PRO_5045267793" evidence="1">
    <location>
        <begin position="21"/>
        <end position="161"/>
    </location>
</feature>
<dbReference type="RefSeq" id="WP_252084581.1">
    <property type="nucleotide sequence ID" value="NZ_CP092418.1"/>
</dbReference>
<proteinExistence type="predicted"/>
<evidence type="ECO:0000256" key="1">
    <source>
        <dbReference type="SAM" id="SignalP"/>
    </source>
</evidence>
<sequence length="161" mass="18068">MEFRKLILMPFAFLSFQVLAQPTLKIEITTPEGWQFHTRQILSELTLSKESKSTSAQTAPSEYQAIRCDGPWGAVKYTIPLLKGPGIKILYGTDSLFLQVIEYSVDSKEGAIYSMSIQCIDVEPTQIINAITEIELSIGKEASEQLELSNGYILKYHYKPG</sequence>
<dbReference type="EMBL" id="CP092418">
    <property type="protein sequence ID" value="USD22218.1"/>
    <property type="molecule type" value="Genomic_DNA"/>
</dbReference>
<reference evidence="2" key="1">
    <citation type="submission" date="2022-02" db="EMBL/GenBank/DDBJ databases">
        <title>Coral-associated bacteria.</title>
        <authorList>
            <person name="Tang K."/>
            <person name="Wang X."/>
        </authorList>
    </citation>
    <scope>NUCLEOTIDE SEQUENCE</scope>
    <source>
        <strain evidence="2">SCSIO 43006</strain>
    </source>
</reference>
<protein>
    <submittedName>
        <fullName evidence="2">Uncharacterized protein</fullName>
    </submittedName>
</protein>
<keyword evidence="3" id="KW-1185">Reference proteome</keyword>